<dbReference type="SUPFAM" id="SSF48726">
    <property type="entry name" value="Immunoglobulin"/>
    <property type="match status" value="1"/>
</dbReference>
<evidence type="ECO:0000313" key="3">
    <source>
        <dbReference type="Proteomes" id="UP001369086"/>
    </source>
</evidence>
<evidence type="ECO:0000256" key="1">
    <source>
        <dbReference type="SAM" id="SignalP"/>
    </source>
</evidence>
<protein>
    <recommendedName>
        <fullName evidence="4">Immunoglobulin V-set domain-containing protein</fullName>
    </recommendedName>
</protein>
<dbReference type="Proteomes" id="UP001369086">
    <property type="component" value="Unassembled WGS sequence"/>
</dbReference>
<gene>
    <name evidence="2" type="ORF">HHUSO_G36324</name>
</gene>
<feature type="signal peptide" evidence="1">
    <location>
        <begin position="1"/>
        <end position="20"/>
    </location>
</feature>
<evidence type="ECO:0000313" key="2">
    <source>
        <dbReference type="EMBL" id="KAK6466595.1"/>
    </source>
</evidence>
<dbReference type="InterPro" id="IPR036179">
    <property type="entry name" value="Ig-like_dom_sf"/>
</dbReference>
<comment type="caution">
    <text evidence="2">The sequence shown here is derived from an EMBL/GenBank/DDBJ whole genome shotgun (WGS) entry which is preliminary data.</text>
</comment>
<reference evidence="2 3" key="1">
    <citation type="submission" date="2021-05" db="EMBL/GenBank/DDBJ databases">
        <authorList>
            <person name="Zahm M."/>
            <person name="Klopp C."/>
            <person name="Cabau C."/>
            <person name="Kuhl H."/>
            <person name="Suciu R."/>
            <person name="Ciorpac M."/>
            <person name="Holostenco D."/>
            <person name="Gessner J."/>
            <person name="Wuertz S."/>
            <person name="Hohne C."/>
            <person name="Stock M."/>
            <person name="Gislard M."/>
            <person name="Lluch J."/>
            <person name="Milhes M."/>
            <person name="Lampietro C."/>
            <person name="Lopez Roques C."/>
            <person name="Donnadieu C."/>
            <person name="Du K."/>
            <person name="Schartl M."/>
            <person name="Guiguen Y."/>
        </authorList>
    </citation>
    <scope>NUCLEOTIDE SEQUENCE [LARGE SCALE GENOMIC DNA]</scope>
    <source>
        <strain evidence="2">Hh-F2</strain>
        <tissue evidence="2">Blood</tissue>
    </source>
</reference>
<keyword evidence="1" id="KW-0732">Signal</keyword>
<accession>A0ABR0Y2H2</accession>
<organism evidence="2 3">
    <name type="scientific">Huso huso</name>
    <name type="common">Beluga</name>
    <name type="synonym">Acipenser huso</name>
    <dbReference type="NCBI Taxonomy" id="61971"/>
    <lineage>
        <taxon>Eukaryota</taxon>
        <taxon>Metazoa</taxon>
        <taxon>Chordata</taxon>
        <taxon>Craniata</taxon>
        <taxon>Vertebrata</taxon>
        <taxon>Euteleostomi</taxon>
        <taxon>Actinopterygii</taxon>
        <taxon>Chondrostei</taxon>
        <taxon>Acipenseriformes</taxon>
        <taxon>Acipenseridae</taxon>
        <taxon>Huso</taxon>
    </lineage>
</organism>
<proteinExistence type="predicted"/>
<sequence length="86" mass="9728">MITLFCSLTVLLYITSFAHGIKVTQKPEVLFGQPKISAELNCETDDTTGTYYNIYWYRQGKKEGLALIAHSPGEGRETAYEKMSMK</sequence>
<keyword evidence="3" id="KW-1185">Reference proteome</keyword>
<feature type="chain" id="PRO_5045829971" description="Immunoglobulin V-set domain-containing protein" evidence="1">
    <location>
        <begin position="21"/>
        <end position="86"/>
    </location>
</feature>
<dbReference type="Gene3D" id="2.60.40.10">
    <property type="entry name" value="Immunoglobulins"/>
    <property type="match status" value="1"/>
</dbReference>
<dbReference type="EMBL" id="JAHFZB010000056">
    <property type="protein sequence ID" value="KAK6466595.1"/>
    <property type="molecule type" value="Genomic_DNA"/>
</dbReference>
<evidence type="ECO:0008006" key="4">
    <source>
        <dbReference type="Google" id="ProtNLM"/>
    </source>
</evidence>
<dbReference type="InterPro" id="IPR013783">
    <property type="entry name" value="Ig-like_fold"/>
</dbReference>
<name>A0ABR0Y2H2_HUSHU</name>